<reference evidence="1 2" key="1">
    <citation type="submission" date="2021-06" db="EMBL/GenBank/DDBJ databases">
        <title>Caerostris extrusa draft genome.</title>
        <authorList>
            <person name="Kono N."/>
            <person name="Arakawa K."/>
        </authorList>
    </citation>
    <scope>NUCLEOTIDE SEQUENCE [LARGE SCALE GENOMIC DNA]</scope>
</reference>
<evidence type="ECO:0000313" key="2">
    <source>
        <dbReference type="Proteomes" id="UP001054945"/>
    </source>
</evidence>
<accession>A0AAV4XI88</accession>
<keyword evidence="2" id="KW-1185">Reference proteome</keyword>
<dbReference type="AlphaFoldDB" id="A0AAV4XI88"/>
<gene>
    <name evidence="1" type="ORF">CEXT_645541</name>
</gene>
<comment type="caution">
    <text evidence="1">The sequence shown here is derived from an EMBL/GenBank/DDBJ whole genome shotgun (WGS) entry which is preliminary data.</text>
</comment>
<sequence>MVWAGFRWDIASTCISLDRVLGWLTIDLSTPSDVDLRCSSKDLRFSKGRPIITTKRDNTCNIAHSALTDPESRIFE</sequence>
<protein>
    <submittedName>
        <fullName evidence="1">Uncharacterized protein</fullName>
    </submittedName>
</protein>
<evidence type="ECO:0000313" key="1">
    <source>
        <dbReference type="EMBL" id="GIY93499.1"/>
    </source>
</evidence>
<name>A0AAV4XI88_CAEEX</name>
<proteinExistence type="predicted"/>
<organism evidence="1 2">
    <name type="scientific">Caerostris extrusa</name>
    <name type="common">Bark spider</name>
    <name type="synonym">Caerostris bankana</name>
    <dbReference type="NCBI Taxonomy" id="172846"/>
    <lineage>
        <taxon>Eukaryota</taxon>
        <taxon>Metazoa</taxon>
        <taxon>Ecdysozoa</taxon>
        <taxon>Arthropoda</taxon>
        <taxon>Chelicerata</taxon>
        <taxon>Arachnida</taxon>
        <taxon>Araneae</taxon>
        <taxon>Araneomorphae</taxon>
        <taxon>Entelegynae</taxon>
        <taxon>Araneoidea</taxon>
        <taxon>Araneidae</taxon>
        <taxon>Caerostris</taxon>
    </lineage>
</organism>
<dbReference type="EMBL" id="BPLR01017667">
    <property type="protein sequence ID" value="GIY93499.1"/>
    <property type="molecule type" value="Genomic_DNA"/>
</dbReference>
<dbReference type="Proteomes" id="UP001054945">
    <property type="component" value="Unassembled WGS sequence"/>
</dbReference>